<accession>A0A6M1QY83</accession>
<gene>
    <name evidence="1" type="ORF">G5C66_07800</name>
</gene>
<sequence length="130" mass="14192">MNEVSPRGEATNNTSCPSCGNKDAWHGVITEPGDPEMFACDECGHGVVVMPDPGLAPMVTSDEITEDENFIEKALASHRAAAAAFDESEWADLGRRLLEAHLERDDIPLYLSQYISDLSGITIKRLWSEG</sequence>
<dbReference type="Proteomes" id="UP000483261">
    <property type="component" value="Unassembled WGS sequence"/>
</dbReference>
<reference evidence="1 2" key="1">
    <citation type="submission" date="2020-02" db="EMBL/GenBank/DDBJ databases">
        <title>Whole-genome analyses of novel actinobacteria.</title>
        <authorList>
            <person name="Sahin N."/>
        </authorList>
    </citation>
    <scope>NUCLEOTIDE SEQUENCE [LARGE SCALE GENOMIC DNA]</scope>
    <source>
        <strain evidence="1 2">KC13</strain>
    </source>
</reference>
<dbReference type="EMBL" id="JAALAA010000005">
    <property type="protein sequence ID" value="NGN92640.1"/>
    <property type="molecule type" value="Genomic_DNA"/>
</dbReference>
<dbReference type="RefSeq" id="WP_165110390.1">
    <property type="nucleotide sequence ID" value="NZ_JAALAA010000005.1"/>
</dbReference>
<name>A0A6M1QY83_9ACTN</name>
<protein>
    <submittedName>
        <fullName evidence="1">Uncharacterized protein</fullName>
    </submittedName>
</protein>
<organism evidence="1 2">
    <name type="scientific">Nocardioides turkmenicus</name>
    <dbReference type="NCBI Taxonomy" id="2711220"/>
    <lineage>
        <taxon>Bacteria</taxon>
        <taxon>Bacillati</taxon>
        <taxon>Actinomycetota</taxon>
        <taxon>Actinomycetes</taxon>
        <taxon>Propionibacteriales</taxon>
        <taxon>Nocardioidaceae</taxon>
        <taxon>Nocardioides</taxon>
    </lineage>
</organism>
<proteinExistence type="predicted"/>
<evidence type="ECO:0000313" key="1">
    <source>
        <dbReference type="EMBL" id="NGN92640.1"/>
    </source>
</evidence>
<comment type="caution">
    <text evidence="1">The sequence shown here is derived from an EMBL/GenBank/DDBJ whole genome shotgun (WGS) entry which is preliminary data.</text>
</comment>
<dbReference type="AlphaFoldDB" id="A0A6M1QY83"/>
<evidence type="ECO:0000313" key="2">
    <source>
        <dbReference type="Proteomes" id="UP000483261"/>
    </source>
</evidence>
<keyword evidence="2" id="KW-1185">Reference proteome</keyword>